<name>A0A1M6IGX9_9FIRM</name>
<keyword evidence="2" id="KW-1185">Reference proteome</keyword>
<evidence type="ECO:0000313" key="2">
    <source>
        <dbReference type="Proteomes" id="UP000184442"/>
    </source>
</evidence>
<organism evidence="1 2">
    <name type="scientific">Lutispora thermophila DSM 19022</name>
    <dbReference type="NCBI Taxonomy" id="1122184"/>
    <lineage>
        <taxon>Bacteria</taxon>
        <taxon>Bacillati</taxon>
        <taxon>Bacillota</taxon>
        <taxon>Clostridia</taxon>
        <taxon>Lutisporales</taxon>
        <taxon>Lutisporaceae</taxon>
        <taxon>Lutispora</taxon>
    </lineage>
</organism>
<sequence>MERRKVITFSDNFFRNLKEFGLDFNKTKQNILDHIEEKEKDLSLGQRRIFYTPHIKNDKKYMLFGYVTKKEKSILIEANSIWDRGFNPEDIIVIETDIRIIK</sequence>
<dbReference type="AlphaFoldDB" id="A0A1M6IGX9"/>
<protein>
    <submittedName>
        <fullName evidence="1">Uncharacterized protein</fullName>
    </submittedName>
</protein>
<proteinExistence type="predicted"/>
<dbReference type="RefSeq" id="WP_073027577.1">
    <property type="nucleotide sequence ID" value="NZ_FQZS01000032.1"/>
</dbReference>
<dbReference type="Proteomes" id="UP000184442">
    <property type="component" value="Unassembled WGS sequence"/>
</dbReference>
<accession>A0A1M6IGX9</accession>
<dbReference type="OrthoDB" id="2082718at2"/>
<evidence type="ECO:0000313" key="1">
    <source>
        <dbReference type="EMBL" id="SHJ33664.1"/>
    </source>
</evidence>
<dbReference type="EMBL" id="FQZS01000032">
    <property type="protein sequence ID" value="SHJ33664.1"/>
    <property type="molecule type" value="Genomic_DNA"/>
</dbReference>
<reference evidence="1 2" key="1">
    <citation type="submission" date="2016-11" db="EMBL/GenBank/DDBJ databases">
        <authorList>
            <person name="Jaros S."/>
            <person name="Januszkiewicz K."/>
            <person name="Wedrychowicz H."/>
        </authorList>
    </citation>
    <scope>NUCLEOTIDE SEQUENCE [LARGE SCALE GENOMIC DNA]</scope>
    <source>
        <strain evidence="1 2">DSM 19022</strain>
    </source>
</reference>
<gene>
    <name evidence="1" type="ORF">SAMN02745176_03251</name>
</gene>